<proteinExistence type="predicted"/>
<dbReference type="Proteomes" id="UP001072034">
    <property type="component" value="Unassembled WGS sequence"/>
</dbReference>
<name>A0ABT4IBX4_9ACTO</name>
<protein>
    <submittedName>
        <fullName evidence="1">DUF5691 domain-containing protein</fullName>
    </submittedName>
</protein>
<dbReference type="EMBL" id="JAPTMY010000043">
    <property type="protein sequence ID" value="MCZ0859232.1"/>
    <property type="molecule type" value="Genomic_DNA"/>
</dbReference>
<comment type="caution">
    <text evidence="1">The sequence shown here is derived from an EMBL/GenBank/DDBJ whole genome shotgun (WGS) entry which is preliminary data.</text>
</comment>
<evidence type="ECO:0000313" key="1">
    <source>
        <dbReference type="EMBL" id="MCZ0859232.1"/>
    </source>
</evidence>
<evidence type="ECO:0000313" key="2">
    <source>
        <dbReference type="Proteomes" id="UP001072034"/>
    </source>
</evidence>
<reference evidence="1" key="1">
    <citation type="submission" date="2022-10" db="EMBL/GenBank/DDBJ databases">
        <title>Genome sequence of Actinomyces israelii ATCC 10048.</title>
        <authorList>
            <person name="Watt R.M."/>
            <person name="Tong W.M."/>
        </authorList>
    </citation>
    <scope>NUCLEOTIDE SEQUENCE</scope>
    <source>
        <strain evidence="1">ATCC 10048</strain>
    </source>
</reference>
<accession>A0ABT4IBX4</accession>
<organism evidence="1 2">
    <name type="scientific">Actinomyces israelii</name>
    <dbReference type="NCBI Taxonomy" id="1659"/>
    <lineage>
        <taxon>Bacteria</taxon>
        <taxon>Bacillati</taxon>
        <taxon>Actinomycetota</taxon>
        <taxon>Actinomycetes</taxon>
        <taxon>Actinomycetales</taxon>
        <taxon>Actinomycetaceae</taxon>
        <taxon>Actinomyces</taxon>
    </lineage>
</organism>
<sequence length="499" mass="53453">MSGLNDVVRSAALGARNRPLAPAGLPEPVAGALHAATGPELVLEAAAAYAIARRSTIPSAPVTALDLPAASSAPVIPDDLSDLLERMLALSGQDELVARTLRLVRRRGLRLPPVILERVASRFSHGDRALVVDLMDARARAVFAMDERWAGLIDEVESAAAPPDPARWESGTGRERAAHLARVRAHDPAAGRALLADGAWLEARAAERAQILDALATGLGPQDEELLEARLDDRAESVRRTAAGLLRRLPSSAFIGRTEALARTHVVVTRRFLRAPRIELVPVELTDELARDQYPAKAHRASAALTRALEMVARVPTGRWHHLVGLSAVELLEAEVRCEGQRADLSEALTRAALQWQDGRLANALVDRVPSETATRLVALLDTPDRDAFIDRLVAAGHCLRAAATCEAWPLTLSPRHSGLIARCIVEAAAPSHGASKRSLLTTLGGLLPGRCAPETVQDALAILEAAPAEALQTSDMRTIMTALELRRELLGMTNQETP</sequence>
<gene>
    <name evidence="1" type="ORF">OHJ16_14410</name>
</gene>
<keyword evidence="2" id="KW-1185">Reference proteome</keyword>
<dbReference type="InterPro" id="IPR043746">
    <property type="entry name" value="DUF5691"/>
</dbReference>
<dbReference type="RefSeq" id="WP_268918493.1">
    <property type="nucleotide sequence ID" value="NZ_JAPTMY010000043.1"/>
</dbReference>
<dbReference type="Pfam" id="PF18944">
    <property type="entry name" value="DUF5691"/>
    <property type="match status" value="1"/>
</dbReference>